<reference evidence="1 2" key="1">
    <citation type="submission" date="2016-10" db="EMBL/GenBank/DDBJ databases">
        <title>Arsenicibacter rosenii gen. nov., sp. nov., an efficient arsenic-methylating bacterium isolated from an arsenic-contaminated paddy soil.</title>
        <authorList>
            <person name="Huang K."/>
        </authorList>
    </citation>
    <scope>NUCLEOTIDE SEQUENCE [LARGE SCALE GENOMIC DNA]</scope>
    <source>
        <strain evidence="1 2">SM-1</strain>
    </source>
</reference>
<dbReference type="AlphaFoldDB" id="A0A1S2V9T6"/>
<protein>
    <submittedName>
        <fullName evidence="1">Uncharacterized protein</fullName>
    </submittedName>
</protein>
<gene>
    <name evidence="1" type="ORF">BLX24_30705</name>
</gene>
<organism evidence="1 2">
    <name type="scientific">Arsenicibacter rosenii</name>
    <dbReference type="NCBI Taxonomy" id="1750698"/>
    <lineage>
        <taxon>Bacteria</taxon>
        <taxon>Pseudomonadati</taxon>
        <taxon>Bacteroidota</taxon>
        <taxon>Cytophagia</taxon>
        <taxon>Cytophagales</taxon>
        <taxon>Spirosomataceae</taxon>
        <taxon>Arsenicibacter</taxon>
    </lineage>
</organism>
<name>A0A1S2V9T6_9BACT</name>
<keyword evidence="2" id="KW-1185">Reference proteome</keyword>
<sequence length="75" mass="9025">MDFFEEGMALGRGNFARLDQRGQKWKHRNIPIFIREQLWIPYYITEVAGEQCLYIIKAPDIRHPKVYFARWLPDA</sequence>
<accession>A0A1S2V9T6</accession>
<dbReference type="EMBL" id="MORL01000190">
    <property type="protein sequence ID" value="OIN55439.1"/>
    <property type="molecule type" value="Genomic_DNA"/>
</dbReference>
<dbReference type="RefSeq" id="WP_071506932.1">
    <property type="nucleotide sequence ID" value="NZ_MORL01000190.1"/>
</dbReference>
<comment type="caution">
    <text evidence="1">The sequence shown here is derived from an EMBL/GenBank/DDBJ whole genome shotgun (WGS) entry which is preliminary data.</text>
</comment>
<dbReference type="Proteomes" id="UP000181790">
    <property type="component" value="Unassembled WGS sequence"/>
</dbReference>
<evidence type="ECO:0000313" key="2">
    <source>
        <dbReference type="Proteomes" id="UP000181790"/>
    </source>
</evidence>
<proteinExistence type="predicted"/>
<dbReference type="OrthoDB" id="965540at2"/>
<evidence type="ECO:0000313" key="1">
    <source>
        <dbReference type="EMBL" id="OIN55439.1"/>
    </source>
</evidence>